<feature type="non-terminal residue" evidence="2">
    <location>
        <position position="1"/>
    </location>
</feature>
<gene>
    <name evidence="2" type="ORF">PGLA1383_LOCUS34876</name>
</gene>
<sequence length="95" mass="9991">IMVTAPGEIGGPLNSPEASDEGGSSPSRQDSSGLLRLSSFGTGLFNRVPSSSSPSRTVSGDVSPSGLNPWRLPSFKIRLKDRLARAQEALLHQSE</sequence>
<proteinExistence type="predicted"/>
<keyword evidence="3" id="KW-1185">Reference proteome</keyword>
<evidence type="ECO:0000313" key="3">
    <source>
        <dbReference type="Proteomes" id="UP000654075"/>
    </source>
</evidence>
<feature type="non-terminal residue" evidence="2">
    <location>
        <position position="95"/>
    </location>
</feature>
<name>A0A813FTN6_POLGL</name>
<reference evidence="2" key="1">
    <citation type="submission" date="2021-02" db="EMBL/GenBank/DDBJ databases">
        <authorList>
            <person name="Dougan E. K."/>
            <person name="Rhodes N."/>
            <person name="Thang M."/>
            <person name="Chan C."/>
        </authorList>
    </citation>
    <scope>NUCLEOTIDE SEQUENCE</scope>
</reference>
<protein>
    <submittedName>
        <fullName evidence="2">Uncharacterized protein</fullName>
    </submittedName>
</protein>
<dbReference type="Proteomes" id="UP000654075">
    <property type="component" value="Unassembled WGS sequence"/>
</dbReference>
<evidence type="ECO:0000313" key="2">
    <source>
        <dbReference type="EMBL" id="CAE8617210.1"/>
    </source>
</evidence>
<feature type="region of interest" description="Disordered" evidence="1">
    <location>
        <begin position="1"/>
        <end position="71"/>
    </location>
</feature>
<dbReference type="EMBL" id="CAJNNV010026095">
    <property type="protein sequence ID" value="CAE8617210.1"/>
    <property type="molecule type" value="Genomic_DNA"/>
</dbReference>
<feature type="compositionally biased region" description="Low complexity" evidence="1">
    <location>
        <begin position="47"/>
        <end position="59"/>
    </location>
</feature>
<accession>A0A813FTN6</accession>
<organism evidence="2 3">
    <name type="scientific">Polarella glacialis</name>
    <name type="common">Dinoflagellate</name>
    <dbReference type="NCBI Taxonomy" id="89957"/>
    <lineage>
        <taxon>Eukaryota</taxon>
        <taxon>Sar</taxon>
        <taxon>Alveolata</taxon>
        <taxon>Dinophyceae</taxon>
        <taxon>Suessiales</taxon>
        <taxon>Suessiaceae</taxon>
        <taxon>Polarella</taxon>
    </lineage>
</organism>
<feature type="compositionally biased region" description="Polar residues" evidence="1">
    <location>
        <begin position="22"/>
        <end position="32"/>
    </location>
</feature>
<dbReference type="AlphaFoldDB" id="A0A813FTN6"/>
<comment type="caution">
    <text evidence="2">The sequence shown here is derived from an EMBL/GenBank/DDBJ whole genome shotgun (WGS) entry which is preliminary data.</text>
</comment>
<evidence type="ECO:0000256" key="1">
    <source>
        <dbReference type="SAM" id="MobiDB-lite"/>
    </source>
</evidence>